<dbReference type="GO" id="GO:0015990">
    <property type="term" value="P:electron transport coupled proton transport"/>
    <property type="evidence" value="ECO:0007669"/>
    <property type="project" value="TreeGrafter"/>
</dbReference>
<dbReference type="InterPro" id="IPR003945">
    <property type="entry name" value="NU5C-like"/>
</dbReference>
<feature type="transmembrane region" description="Helical" evidence="8">
    <location>
        <begin position="387"/>
        <end position="412"/>
    </location>
</feature>
<evidence type="ECO:0000256" key="1">
    <source>
        <dbReference type="ARBA" id="ARBA00004141"/>
    </source>
</evidence>
<feature type="transmembrane region" description="Helical" evidence="8">
    <location>
        <begin position="517"/>
        <end position="538"/>
    </location>
</feature>
<comment type="subcellular location">
    <subcellularLocation>
        <location evidence="1">Membrane</location>
        <topology evidence="1">Multi-pass membrane protein</topology>
    </subcellularLocation>
</comment>
<reference evidence="11" key="1">
    <citation type="journal article" date="2011" name="BMC Evol. Biol.">
        <title>The enigmatic mitochondrial genome of Rhabdopleura compacta (Pterobranchia) reveals insights into selection of an efficient tRNA system and supports monophyly of Ambulacraria.</title>
        <authorList>
            <person name="Perseke M."/>
            <person name="Hetmank J."/>
            <person name="Bernt M."/>
            <person name="Stadler P.F."/>
            <person name="Schlegel M."/>
            <person name="Bernhard D."/>
        </authorList>
    </citation>
    <scope>NUCLEOTIDE SEQUENCE</scope>
</reference>
<geneLocation type="mitochondrion" evidence="11"/>
<evidence type="ECO:0000259" key="9">
    <source>
        <dbReference type="Pfam" id="PF00361"/>
    </source>
</evidence>
<feature type="transmembrane region" description="Helical" evidence="8">
    <location>
        <begin position="326"/>
        <end position="344"/>
    </location>
</feature>
<keyword evidence="8" id="KW-0830">Ubiquinone</keyword>
<dbReference type="PANTHER" id="PTHR42829:SF2">
    <property type="entry name" value="NADH-UBIQUINONE OXIDOREDUCTASE CHAIN 5"/>
    <property type="match status" value="1"/>
</dbReference>
<dbReference type="PRINTS" id="PR01434">
    <property type="entry name" value="NADHDHGNASE5"/>
</dbReference>
<evidence type="ECO:0000256" key="2">
    <source>
        <dbReference type="ARBA" id="ARBA00012944"/>
    </source>
</evidence>
<dbReference type="PANTHER" id="PTHR42829">
    <property type="entry name" value="NADH-UBIQUINONE OXIDOREDUCTASE CHAIN 5"/>
    <property type="match status" value="1"/>
</dbReference>
<evidence type="ECO:0000256" key="7">
    <source>
        <dbReference type="ARBA" id="ARBA00049551"/>
    </source>
</evidence>
<feature type="transmembrane region" description="Helical" evidence="8">
    <location>
        <begin position="6"/>
        <end position="28"/>
    </location>
</feature>
<evidence type="ECO:0000259" key="10">
    <source>
        <dbReference type="Pfam" id="PF00662"/>
    </source>
</evidence>
<accession>F8J484</accession>
<feature type="transmembrane region" description="Helical" evidence="8">
    <location>
        <begin position="448"/>
        <end position="472"/>
    </location>
</feature>
<protein>
    <recommendedName>
        <fullName evidence="3 8">NADH-ubiquinone oxidoreductase chain 5</fullName>
        <ecNumber evidence="2 8">7.1.1.2</ecNumber>
    </recommendedName>
</protein>
<dbReference type="EMBL" id="FN908482">
    <property type="protein sequence ID" value="CBM43262.2"/>
    <property type="molecule type" value="Genomic_DNA"/>
</dbReference>
<feature type="transmembrane region" description="Helical" evidence="8">
    <location>
        <begin position="35"/>
        <end position="64"/>
    </location>
</feature>
<keyword evidence="5 8" id="KW-1133">Transmembrane helix</keyword>
<sequence>MVLGVLVLSIFSCLLLCVVFYFVFFNFWGFGFSGFLFLGFLFSLFLSCWVLFHSFGFSFVFYWFGEESVIPLVLSFSFDFYSIIFMLLGTFVSWNILNFAEGYMSSDFRVSKFLSLLSGFLLVMILLVSSDGFSSLFLSWEGVGVISYLLISWWRSRVLALVGGLQALLYNGLATLGLVFSVGWLTWGCGSWFFVGSSLCFGFFLVGVGVFISSVGKSSQWGFHSWLPFAMEGPTPVSALLHSSTMVAAGSYLLIRFSEYYYSSLVFFYIFCIGLLTSFFAGLSSIFQWDMKKIVAYSTTSHLGFMFVGVGCGFSEISFFHLCCHSFFKALLFLCSGSFIHSCYENQDLRFFPGVGNILPVTGVCFLVGLVSLMGQPFLSGFYSKDFLLGGFLFGGGQGWFFGWGLVFLFILSVCFSFGYCLKLLYWVFVVKPFSGGVFIPFEDYSLVFPLIVLGVSSILGGLIFLGFFPFLGFLSLGYFLKLGGYWFSFFLISYWIMGFFKLSYGVGFLTVFFSRVWFFGEIFHVLGFWVSMFLSFLTRRCLDLGYLTYYFGKGGFFMELVSSGLFLKRGFVGDYKRNLQGFFFVLLISFFVLGLVIF</sequence>
<feature type="transmembrane region" description="Helical" evidence="8">
    <location>
        <begin position="550"/>
        <end position="568"/>
    </location>
</feature>
<dbReference type="InterPro" id="IPR001516">
    <property type="entry name" value="Proton_antipo_N"/>
</dbReference>
<comment type="similarity">
    <text evidence="8">Belongs to the complex I subunit 5 family.</text>
</comment>
<evidence type="ECO:0000256" key="5">
    <source>
        <dbReference type="ARBA" id="ARBA00022989"/>
    </source>
</evidence>
<dbReference type="GO" id="GO:0008137">
    <property type="term" value="F:NADH dehydrogenase (ubiquinone) activity"/>
    <property type="evidence" value="ECO:0007669"/>
    <property type="project" value="UniProtKB-EC"/>
</dbReference>
<evidence type="ECO:0000256" key="8">
    <source>
        <dbReference type="RuleBase" id="RU003404"/>
    </source>
</evidence>
<dbReference type="GO" id="GO:0042773">
    <property type="term" value="P:ATP synthesis coupled electron transport"/>
    <property type="evidence" value="ECO:0007669"/>
    <property type="project" value="InterPro"/>
</dbReference>
<feature type="transmembrane region" description="Helical" evidence="8">
    <location>
        <begin position="295"/>
        <end position="320"/>
    </location>
</feature>
<feature type="transmembrane region" description="Helical" evidence="8">
    <location>
        <begin position="167"/>
        <end position="187"/>
    </location>
</feature>
<organism evidence="11">
    <name type="scientific">Rhabdopleura compacta</name>
    <dbReference type="NCBI Taxonomy" id="638968"/>
    <lineage>
        <taxon>Eukaryota</taxon>
        <taxon>Metazoa</taxon>
        <taxon>Hemichordata</taxon>
        <taxon>Pterobranchia</taxon>
        <taxon>Rhabdopleurida</taxon>
        <taxon>Rhabdopleuridae</taxon>
        <taxon>Rhabdopleura</taxon>
    </lineage>
</organism>
<feature type="transmembrane region" description="Helical" evidence="8">
    <location>
        <begin position="580"/>
        <end position="598"/>
    </location>
</feature>
<feature type="transmembrane region" description="Helical" evidence="8">
    <location>
        <begin position="351"/>
        <end position="375"/>
    </location>
</feature>
<keyword evidence="4 8" id="KW-0812">Transmembrane</keyword>
<evidence type="ECO:0000256" key="6">
    <source>
        <dbReference type="ARBA" id="ARBA00023136"/>
    </source>
</evidence>
<feature type="transmembrane region" description="Helical" evidence="8">
    <location>
        <begin position="237"/>
        <end position="255"/>
    </location>
</feature>
<feature type="transmembrane region" description="Helical" evidence="8">
    <location>
        <begin position="261"/>
        <end position="283"/>
    </location>
</feature>
<dbReference type="AlphaFoldDB" id="F8J484"/>
<dbReference type="Pfam" id="PF00361">
    <property type="entry name" value="Proton_antipo_M"/>
    <property type="match status" value="1"/>
</dbReference>
<evidence type="ECO:0000313" key="11">
    <source>
        <dbReference type="EMBL" id="CBM43262.2"/>
    </source>
</evidence>
<proteinExistence type="inferred from homology"/>
<feature type="domain" description="NADH:quinone oxidoreductase/Mrp antiporter transmembrane" evidence="9">
    <location>
        <begin position="134"/>
        <end position="393"/>
    </location>
</feature>
<dbReference type="Pfam" id="PF00662">
    <property type="entry name" value="Proton_antipo_N"/>
    <property type="match status" value="1"/>
</dbReference>
<keyword evidence="8 11" id="KW-0496">Mitochondrion</keyword>
<dbReference type="GO" id="GO:0016020">
    <property type="term" value="C:membrane"/>
    <property type="evidence" value="ECO:0007669"/>
    <property type="project" value="UniProtKB-SubCell"/>
</dbReference>
<keyword evidence="8" id="KW-0813">Transport</keyword>
<feature type="domain" description="NADH-Ubiquinone oxidoreductase (complex I) chain 5 N-terminal" evidence="10">
    <location>
        <begin position="71"/>
        <end position="113"/>
    </location>
</feature>
<dbReference type="GO" id="GO:0003954">
    <property type="term" value="F:NADH dehydrogenase activity"/>
    <property type="evidence" value="ECO:0007669"/>
    <property type="project" value="TreeGrafter"/>
</dbReference>
<keyword evidence="6 8" id="KW-0472">Membrane</keyword>
<evidence type="ECO:0000256" key="4">
    <source>
        <dbReference type="ARBA" id="ARBA00022692"/>
    </source>
</evidence>
<dbReference type="EC" id="7.1.1.2" evidence="2 8"/>
<name>F8J484_RHACM</name>
<feature type="transmembrane region" description="Helical" evidence="8">
    <location>
        <begin position="479"/>
        <end position="497"/>
    </location>
</feature>
<feature type="transmembrane region" description="Helical" evidence="8">
    <location>
        <begin position="70"/>
        <end position="92"/>
    </location>
</feature>
<dbReference type="InterPro" id="IPR001750">
    <property type="entry name" value="ND/Mrp_TM"/>
</dbReference>
<comment type="function">
    <text evidence="8">Core subunit of the mitochondrial membrane respiratory chain NADH dehydrogenase (Complex I) which catalyzes electron transfer from NADH through the respiratory chain, using ubiquinone as an electron acceptor. Essential for the catalytic activity and assembly of complex I.</text>
</comment>
<feature type="transmembrane region" description="Helical" evidence="8">
    <location>
        <begin position="193"/>
        <end position="216"/>
    </location>
</feature>
<comment type="catalytic activity">
    <reaction evidence="7 8">
        <text>a ubiquinone + NADH + 5 H(+)(in) = a ubiquinol + NAD(+) + 4 H(+)(out)</text>
        <dbReference type="Rhea" id="RHEA:29091"/>
        <dbReference type="Rhea" id="RHEA-COMP:9565"/>
        <dbReference type="Rhea" id="RHEA-COMP:9566"/>
        <dbReference type="ChEBI" id="CHEBI:15378"/>
        <dbReference type="ChEBI" id="CHEBI:16389"/>
        <dbReference type="ChEBI" id="CHEBI:17976"/>
        <dbReference type="ChEBI" id="CHEBI:57540"/>
        <dbReference type="ChEBI" id="CHEBI:57945"/>
        <dbReference type="EC" id="7.1.1.2"/>
    </reaction>
</comment>
<keyword evidence="8" id="KW-0520">NAD</keyword>
<feature type="transmembrane region" description="Helical" evidence="8">
    <location>
        <begin position="136"/>
        <end position="155"/>
    </location>
</feature>
<gene>
    <name evidence="11" type="primary">NADH5</name>
</gene>
<evidence type="ECO:0000256" key="3">
    <source>
        <dbReference type="ARBA" id="ARBA00021096"/>
    </source>
</evidence>
<feature type="transmembrane region" description="Helical" evidence="8">
    <location>
        <begin position="113"/>
        <end position="130"/>
    </location>
</feature>